<sequence>MKKYFSVLLLLLTIQTGFTQGKKLWKGYFGYKEIKDITEGANKITAASENALFSKDLANGAIKTLTTIDGLSGQTITSLYHSIAFKKTLVGYQNGLMIVINDADGSVLNVVDIINKTISPDIKKINHFNEYQGIVYISCDFGIVQYNLNIMQFGDTYFIGSNGAKLAVKQTAIFENKIYAATPDQGMKFADINNPNLNDFSQWTTLNNNWSGVERIDDKLVGVNTLNTVYRIQGTNLSPLTTLAKNLADIRANDNYLLITSEDKIYIYNSNLAQVRILSNTEITDETDVKFTCAMLVGDTLYIGTLEHGLYVTGFSGGTYENITPLGPDRNNIFAISVTPKDLWAVYGGYTKDYNPYGFIGDPPTQFGISKYSSGTWNTIPYEDVLGAKALSRVTINPSNDKQVYVSSFFSGLLKIENDVPSILYNNTNSGLEIGQTATDIRIDGTAFDAAGNLWVTNSMTKNGLKVLRTNGQWGAYDLSSVYKTVSKLNMGKLTIDKNGTKWIPTRDDGLIAFNETYGQLPKSMTDKPDKGELPSLIVNIAAVDRRDQLWIGTSKGLRVLSSVDAFLSDEQMVPENIVIVENNTNEELFFQQPITDIVVDGANNKWVGTLDAGVFYVSSDGQKTIYAFNQSNSPLPSNNVNDIDINSATGEVFFATDRGMVSFNGISTAASDNLENVYIYPNPVRPEYYGTVKISGLMDQANVKIADIGGNLVYETIAEGGTIEWDTSAFGKYKVASGVYMVLISSKDGVETKVKKVMIIR</sequence>
<evidence type="ECO:0000259" key="2">
    <source>
        <dbReference type="Pfam" id="PF21544"/>
    </source>
</evidence>
<dbReference type="OrthoDB" id="9807410at2"/>
<proteinExistence type="predicted"/>
<dbReference type="Pfam" id="PF21544">
    <property type="entry name" value="PorZ_N_b_propeller"/>
    <property type="match status" value="1"/>
</dbReference>
<protein>
    <submittedName>
        <fullName evidence="3">Por secretion system C-terminal sorting domain-containing protein</fullName>
    </submittedName>
</protein>
<dbReference type="Gene3D" id="2.130.10.10">
    <property type="entry name" value="YVTN repeat-like/Quinoprotein amine dehydrogenase"/>
    <property type="match status" value="2"/>
</dbReference>
<evidence type="ECO:0000313" key="3">
    <source>
        <dbReference type="EMBL" id="SDJ31113.1"/>
    </source>
</evidence>
<feature type="domain" description="PorZ N-terminal beta-propeller" evidence="2">
    <location>
        <begin position="46"/>
        <end position="204"/>
    </location>
</feature>
<dbReference type="InterPro" id="IPR026444">
    <property type="entry name" value="Secre_tail"/>
</dbReference>
<dbReference type="SUPFAM" id="SSF82171">
    <property type="entry name" value="DPP6 N-terminal domain-like"/>
    <property type="match status" value="1"/>
</dbReference>
<accession>A0A1G8SPP1</accession>
<dbReference type="RefSeq" id="WP_091392405.1">
    <property type="nucleotide sequence ID" value="NZ_BKAI01000002.1"/>
</dbReference>
<organism evidence="3 4">
    <name type="scientific">Flavobacterium noncentrifugens</name>
    <dbReference type="NCBI Taxonomy" id="1128970"/>
    <lineage>
        <taxon>Bacteria</taxon>
        <taxon>Pseudomonadati</taxon>
        <taxon>Bacteroidota</taxon>
        <taxon>Flavobacteriia</taxon>
        <taxon>Flavobacteriales</taxon>
        <taxon>Flavobacteriaceae</taxon>
        <taxon>Flavobacterium</taxon>
    </lineage>
</organism>
<dbReference type="InterPro" id="IPR048954">
    <property type="entry name" value="PorZ_N"/>
</dbReference>
<gene>
    <name evidence="3" type="ORF">SAMN04487935_0645</name>
</gene>
<dbReference type="Proteomes" id="UP000199580">
    <property type="component" value="Unassembled WGS sequence"/>
</dbReference>
<evidence type="ECO:0000313" key="4">
    <source>
        <dbReference type="Proteomes" id="UP000199580"/>
    </source>
</evidence>
<dbReference type="AlphaFoldDB" id="A0A1G8SPP1"/>
<reference evidence="3 4" key="1">
    <citation type="submission" date="2016-10" db="EMBL/GenBank/DDBJ databases">
        <authorList>
            <person name="de Groot N.N."/>
        </authorList>
    </citation>
    <scope>NUCLEOTIDE SEQUENCE [LARGE SCALE GENOMIC DNA]</scope>
    <source>
        <strain evidence="3 4">CGMCC 1.10076</strain>
    </source>
</reference>
<keyword evidence="1" id="KW-0732">Signal</keyword>
<dbReference type="NCBIfam" id="TIGR04183">
    <property type="entry name" value="Por_Secre_tail"/>
    <property type="match status" value="1"/>
</dbReference>
<evidence type="ECO:0000256" key="1">
    <source>
        <dbReference type="ARBA" id="ARBA00022729"/>
    </source>
</evidence>
<name>A0A1G8SPP1_9FLAO</name>
<dbReference type="STRING" id="1128970.SAMN04487935_0645"/>
<dbReference type="EMBL" id="FNEZ01000001">
    <property type="protein sequence ID" value="SDJ31113.1"/>
    <property type="molecule type" value="Genomic_DNA"/>
</dbReference>
<dbReference type="SUPFAM" id="SSF101898">
    <property type="entry name" value="NHL repeat"/>
    <property type="match status" value="1"/>
</dbReference>
<keyword evidence="4" id="KW-1185">Reference proteome</keyword>
<dbReference type="InterPro" id="IPR015943">
    <property type="entry name" value="WD40/YVTN_repeat-like_dom_sf"/>
</dbReference>